<keyword evidence="3 7" id="KW-0547">Nucleotide-binding</keyword>
<dbReference type="InterPro" id="IPR012340">
    <property type="entry name" value="NA-bd_OB-fold"/>
</dbReference>
<evidence type="ECO:0000313" key="10">
    <source>
        <dbReference type="EMBL" id="ACZ40931.1"/>
    </source>
</evidence>
<feature type="binding site" evidence="7">
    <location>
        <position position="403"/>
    </location>
    <ligand>
        <name>Mg(2+)</name>
        <dbReference type="ChEBI" id="CHEBI:18420"/>
        <label>1</label>
    </ligand>
</feature>
<comment type="subunit">
    <text evidence="7">Homodimer.</text>
</comment>
<dbReference type="PANTHER" id="PTHR42918">
    <property type="entry name" value="LYSYL-TRNA SYNTHETASE"/>
    <property type="match status" value="1"/>
</dbReference>
<dbReference type="Proteomes" id="UP000000323">
    <property type="component" value="Chromosome 1"/>
</dbReference>
<keyword evidence="7" id="KW-0963">Cytoplasm</keyword>
<dbReference type="Pfam" id="PF01336">
    <property type="entry name" value="tRNA_anti-codon"/>
    <property type="match status" value="1"/>
</dbReference>
<sequence length="497" mass="56648">MDLAGSILQDLNDQQQIRLEKLRKLRDMGINPYPPRSYRTHTAHEVYSSVDSLEGQEVTVAGRLTARRDMGKSVFADLEDASGKIQLLVRLNTAGPDTLSFFKELIDLGDIVEATGSPMRTRTGEPTVDVKSVRILAKVLNPLPDKWHGLEDVEKRYRQRYLDLMVNPEVRDVFIKRAKIISSVRRYLDDLGFIEVETPVLQPLYGGASAKPFTTYYNALDQTFYLRIATELYLKRLLVGGIEKVYEIGKDFRNEGLSTKHNPEFTMMELYQAYADYNSIMDLVEKLITFTASNVLQTLKITYRGHEIDLTPPWRRLPLRDVVLNATGIDFYALRDDADLAEAIRKAGIELRPGATRAQMIDELLDNSEHELIQPTFVIDYPVELSPFAKRKEDNPELTERFEVFIGGMEIGNAFTELNDPIDQARRFQAQLTNRTPDGEENPYDEDFIQALMYGMPPTGGLGIGIDRLVMLLTDRPSIRDVILFPHLRTRIGEEQP</sequence>
<proteinExistence type="inferred from homology"/>
<dbReference type="PRINTS" id="PR00982">
    <property type="entry name" value="TRNASYNTHLYS"/>
</dbReference>
<evidence type="ECO:0000256" key="8">
    <source>
        <dbReference type="RuleBase" id="RU000336"/>
    </source>
</evidence>
<dbReference type="InterPro" id="IPR006195">
    <property type="entry name" value="aa-tRNA-synth_II"/>
</dbReference>
<keyword evidence="1 7" id="KW-0436">Ligase</keyword>
<accession>D1CDC5</accession>
<dbReference type="AlphaFoldDB" id="D1CDC5"/>
<dbReference type="HOGENOM" id="CLU_008255_6_0_0"/>
<dbReference type="OrthoDB" id="9802326at2"/>
<name>D1CDC5_THET1</name>
<reference evidence="11" key="1">
    <citation type="journal article" date="2010" name="Stand. Genomic Sci.">
        <title>Complete genome sequence of 'Thermobaculum terrenum' type strain (YNP1).</title>
        <authorList>
            <person name="Kiss H."/>
            <person name="Cleland D."/>
            <person name="Lapidus A."/>
            <person name="Lucas S."/>
            <person name="Glavina Del Rio T."/>
            <person name="Nolan M."/>
            <person name="Tice H."/>
            <person name="Han C."/>
            <person name="Goodwin L."/>
            <person name="Pitluck S."/>
            <person name="Liolios K."/>
            <person name="Ivanova N."/>
            <person name="Mavromatis K."/>
            <person name="Ovchinnikova G."/>
            <person name="Pati A."/>
            <person name="Chen A."/>
            <person name="Palaniappan K."/>
            <person name="Land M."/>
            <person name="Hauser L."/>
            <person name="Chang Y."/>
            <person name="Jeffries C."/>
            <person name="Lu M."/>
            <person name="Brettin T."/>
            <person name="Detter J."/>
            <person name="Goker M."/>
            <person name="Tindall B."/>
            <person name="Beck B."/>
            <person name="McDermott T."/>
            <person name="Woyke T."/>
            <person name="Bristow J."/>
            <person name="Eisen J."/>
            <person name="Markowitz V."/>
            <person name="Hugenholtz P."/>
            <person name="Kyrpides N."/>
            <person name="Klenk H."/>
            <person name="Cheng J."/>
        </authorList>
    </citation>
    <scope>NUCLEOTIDE SEQUENCE [LARGE SCALE GENOMIC DNA]</scope>
    <source>
        <strain evidence="11">ATCC BAA-798 / YNP1</strain>
    </source>
</reference>
<organism evidence="10 11">
    <name type="scientific">Thermobaculum terrenum (strain ATCC BAA-798 / CCMEE 7001 / YNP1)</name>
    <dbReference type="NCBI Taxonomy" id="525904"/>
    <lineage>
        <taxon>Bacteria</taxon>
        <taxon>Bacillati</taxon>
        <taxon>Chloroflexota</taxon>
        <taxon>Chloroflexia</taxon>
        <taxon>Candidatus Thermobaculales</taxon>
        <taxon>Candidatus Thermobaculaceae</taxon>
        <taxon>Thermobaculum</taxon>
    </lineage>
</organism>
<dbReference type="InterPro" id="IPR004365">
    <property type="entry name" value="NA-bd_OB_tRNA"/>
</dbReference>
<dbReference type="PROSITE" id="PS50862">
    <property type="entry name" value="AA_TRNA_LIGASE_II"/>
    <property type="match status" value="1"/>
</dbReference>
<keyword evidence="2 7" id="KW-0479">Metal-binding</keyword>
<dbReference type="PANTHER" id="PTHR42918:SF15">
    <property type="entry name" value="LYSINE--TRNA LIGASE, CHLOROPLASTIC_MITOCHONDRIAL"/>
    <property type="match status" value="1"/>
</dbReference>
<dbReference type="GO" id="GO:0005829">
    <property type="term" value="C:cytosol"/>
    <property type="evidence" value="ECO:0007669"/>
    <property type="project" value="TreeGrafter"/>
</dbReference>
<evidence type="ECO:0000256" key="1">
    <source>
        <dbReference type="ARBA" id="ARBA00022598"/>
    </source>
</evidence>
<dbReference type="SUPFAM" id="SSF55681">
    <property type="entry name" value="Class II aaRS and biotin synthetases"/>
    <property type="match status" value="1"/>
</dbReference>
<keyword evidence="5 7" id="KW-0030">Aminoacyl-tRNA synthetase</keyword>
<dbReference type="GO" id="GO:0000287">
    <property type="term" value="F:magnesium ion binding"/>
    <property type="evidence" value="ECO:0007669"/>
    <property type="project" value="UniProtKB-UniRule"/>
</dbReference>
<comment type="similarity">
    <text evidence="7">Belongs to the class-II aminoacyl-tRNA synthetase family.</text>
</comment>
<dbReference type="SUPFAM" id="SSF50249">
    <property type="entry name" value="Nucleic acid-binding proteins"/>
    <property type="match status" value="1"/>
</dbReference>
<comment type="subcellular location">
    <subcellularLocation>
        <location evidence="7">Cytoplasm</location>
    </subcellularLocation>
</comment>
<evidence type="ECO:0000256" key="7">
    <source>
        <dbReference type="HAMAP-Rule" id="MF_00252"/>
    </source>
</evidence>
<comment type="cofactor">
    <cofactor evidence="7 8">
        <name>Mg(2+)</name>
        <dbReference type="ChEBI" id="CHEBI:18420"/>
    </cofactor>
    <text evidence="7 8">Binds 3 Mg(2+) ions per subunit.</text>
</comment>
<feature type="binding site" evidence="7">
    <location>
        <position position="410"/>
    </location>
    <ligand>
        <name>Mg(2+)</name>
        <dbReference type="ChEBI" id="CHEBI:18420"/>
        <label>1</label>
    </ligand>
</feature>
<keyword evidence="11" id="KW-1185">Reference proteome</keyword>
<dbReference type="Pfam" id="PF00152">
    <property type="entry name" value="tRNA-synt_2"/>
    <property type="match status" value="1"/>
</dbReference>
<dbReference type="GO" id="GO:0006430">
    <property type="term" value="P:lysyl-tRNA aminoacylation"/>
    <property type="evidence" value="ECO:0007669"/>
    <property type="project" value="UniProtKB-UniRule"/>
</dbReference>
<evidence type="ECO:0000259" key="9">
    <source>
        <dbReference type="PROSITE" id="PS50862"/>
    </source>
</evidence>
<dbReference type="InterPro" id="IPR044136">
    <property type="entry name" value="Lys-tRNA-ligase_II_N"/>
</dbReference>
<dbReference type="InterPro" id="IPR004364">
    <property type="entry name" value="Aa-tRNA-synt_II"/>
</dbReference>
<dbReference type="InterPro" id="IPR018149">
    <property type="entry name" value="Lys-tRNA-synth_II_C"/>
</dbReference>
<gene>
    <name evidence="7" type="primary">lysS</name>
    <name evidence="10" type="ordered locus">Tter_0007</name>
</gene>
<evidence type="ECO:0000313" key="11">
    <source>
        <dbReference type="Proteomes" id="UP000000323"/>
    </source>
</evidence>
<evidence type="ECO:0000256" key="5">
    <source>
        <dbReference type="ARBA" id="ARBA00023146"/>
    </source>
</evidence>
<comment type="catalytic activity">
    <reaction evidence="6 7 8">
        <text>tRNA(Lys) + L-lysine + ATP = L-lysyl-tRNA(Lys) + AMP + diphosphate</text>
        <dbReference type="Rhea" id="RHEA:20792"/>
        <dbReference type="Rhea" id="RHEA-COMP:9696"/>
        <dbReference type="Rhea" id="RHEA-COMP:9697"/>
        <dbReference type="ChEBI" id="CHEBI:30616"/>
        <dbReference type="ChEBI" id="CHEBI:32551"/>
        <dbReference type="ChEBI" id="CHEBI:33019"/>
        <dbReference type="ChEBI" id="CHEBI:78442"/>
        <dbReference type="ChEBI" id="CHEBI:78529"/>
        <dbReference type="ChEBI" id="CHEBI:456215"/>
        <dbReference type="EC" id="6.1.1.6"/>
    </reaction>
</comment>
<dbReference type="EC" id="6.1.1.6" evidence="7"/>
<dbReference type="EMBL" id="CP001825">
    <property type="protein sequence ID" value="ACZ40931.1"/>
    <property type="molecule type" value="Genomic_DNA"/>
</dbReference>
<dbReference type="CDD" id="cd00775">
    <property type="entry name" value="LysRS_core"/>
    <property type="match status" value="1"/>
</dbReference>
<protein>
    <recommendedName>
        <fullName evidence="7">Lysine--tRNA ligase</fullName>
        <ecNumber evidence="7">6.1.1.6</ecNumber>
    </recommendedName>
    <alternativeName>
        <fullName evidence="7">Lysyl-tRNA synthetase</fullName>
        <shortName evidence="7">LysRS</shortName>
    </alternativeName>
</protein>
<dbReference type="RefSeq" id="WP_012873966.1">
    <property type="nucleotide sequence ID" value="NC_013525.1"/>
</dbReference>
<evidence type="ECO:0000256" key="3">
    <source>
        <dbReference type="ARBA" id="ARBA00022741"/>
    </source>
</evidence>
<feature type="binding site" evidence="7">
    <location>
        <position position="410"/>
    </location>
    <ligand>
        <name>Mg(2+)</name>
        <dbReference type="ChEBI" id="CHEBI:18420"/>
        <label>2</label>
    </ligand>
</feature>
<dbReference type="Gene3D" id="2.40.50.140">
    <property type="entry name" value="Nucleic acid-binding proteins"/>
    <property type="match status" value="1"/>
</dbReference>
<dbReference type="KEGG" id="ttr:Tter_0007"/>
<keyword evidence="7" id="KW-0648">Protein biosynthesis</keyword>
<keyword evidence="4 7" id="KW-0067">ATP-binding</keyword>
<dbReference type="CDD" id="cd04322">
    <property type="entry name" value="LysRS_N"/>
    <property type="match status" value="1"/>
</dbReference>
<feature type="domain" description="Aminoacyl-transfer RNA synthetases class-II family profile" evidence="9">
    <location>
        <begin position="177"/>
        <end position="486"/>
    </location>
</feature>
<dbReference type="InterPro" id="IPR045864">
    <property type="entry name" value="aa-tRNA-synth_II/BPL/LPL"/>
</dbReference>
<dbReference type="HAMAP" id="MF_00252">
    <property type="entry name" value="Lys_tRNA_synth_class2"/>
    <property type="match status" value="1"/>
</dbReference>
<dbReference type="NCBIfam" id="TIGR00499">
    <property type="entry name" value="lysS_bact"/>
    <property type="match status" value="1"/>
</dbReference>
<evidence type="ECO:0000256" key="6">
    <source>
        <dbReference type="ARBA" id="ARBA00048573"/>
    </source>
</evidence>
<dbReference type="eggNOG" id="COG1190">
    <property type="taxonomic scope" value="Bacteria"/>
</dbReference>
<dbReference type="GO" id="GO:0000049">
    <property type="term" value="F:tRNA binding"/>
    <property type="evidence" value="ECO:0007669"/>
    <property type="project" value="TreeGrafter"/>
</dbReference>
<dbReference type="NCBIfam" id="NF001756">
    <property type="entry name" value="PRK00484.1"/>
    <property type="match status" value="1"/>
</dbReference>
<dbReference type="STRING" id="525904.Tter_0007"/>
<dbReference type="GO" id="GO:0004824">
    <property type="term" value="F:lysine-tRNA ligase activity"/>
    <property type="evidence" value="ECO:0007669"/>
    <property type="project" value="UniProtKB-UniRule"/>
</dbReference>
<evidence type="ECO:0000256" key="2">
    <source>
        <dbReference type="ARBA" id="ARBA00022723"/>
    </source>
</evidence>
<dbReference type="GO" id="GO:0005524">
    <property type="term" value="F:ATP binding"/>
    <property type="evidence" value="ECO:0007669"/>
    <property type="project" value="UniProtKB-UniRule"/>
</dbReference>
<keyword evidence="7 8" id="KW-0460">Magnesium</keyword>
<evidence type="ECO:0000256" key="4">
    <source>
        <dbReference type="ARBA" id="ARBA00022840"/>
    </source>
</evidence>
<dbReference type="Gene3D" id="3.30.930.10">
    <property type="entry name" value="Bira Bifunctional Protein, Domain 2"/>
    <property type="match status" value="1"/>
</dbReference>
<dbReference type="InterPro" id="IPR002313">
    <property type="entry name" value="Lys-tRNA-ligase_II"/>
</dbReference>